<feature type="domain" description="Gfo/Idh/MocA-like oxidoreductase N-terminal" evidence="1">
    <location>
        <begin position="52"/>
        <end position="126"/>
    </location>
</feature>
<evidence type="ECO:0000313" key="2">
    <source>
        <dbReference type="EMBL" id="RIE00260.1"/>
    </source>
</evidence>
<organism evidence="2 3">
    <name type="scientific">Cohnella faecalis</name>
    <dbReference type="NCBI Taxonomy" id="2315694"/>
    <lineage>
        <taxon>Bacteria</taxon>
        <taxon>Bacillati</taxon>
        <taxon>Bacillota</taxon>
        <taxon>Bacilli</taxon>
        <taxon>Bacillales</taxon>
        <taxon>Paenibacillaceae</taxon>
        <taxon>Cohnella</taxon>
    </lineage>
</organism>
<dbReference type="Gene3D" id="3.40.50.720">
    <property type="entry name" value="NAD(P)-binding Rossmann-like Domain"/>
    <property type="match status" value="1"/>
</dbReference>
<reference evidence="2 3" key="1">
    <citation type="submission" date="2018-09" db="EMBL/GenBank/DDBJ databases">
        <title>Cohnella cavernae sp. nov., isolated from a karst cave.</title>
        <authorList>
            <person name="Zhu H."/>
        </authorList>
    </citation>
    <scope>NUCLEOTIDE SEQUENCE [LARGE SCALE GENOMIC DNA]</scope>
    <source>
        <strain evidence="2 3">K2E09-144</strain>
    </source>
</reference>
<protein>
    <recommendedName>
        <fullName evidence="1">Gfo/Idh/MocA-like oxidoreductase N-terminal domain-containing protein</fullName>
    </recommendedName>
</protein>
<gene>
    <name evidence="2" type="ORF">D3H35_29975</name>
</gene>
<comment type="caution">
    <text evidence="2">The sequence shown here is derived from an EMBL/GenBank/DDBJ whole genome shotgun (WGS) entry which is preliminary data.</text>
</comment>
<dbReference type="Pfam" id="PF01408">
    <property type="entry name" value="GFO_IDH_MocA"/>
    <property type="match status" value="1"/>
</dbReference>
<dbReference type="InterPro" id="IPR036291">
    <property type="entry name" value="NAD(P)-bd_dom_sf"/>
</dbReference>
<dbReference type="GO" id="GO:0000166">
    <property type="term" value="F:nucleotide binding"/>
    <property type="evidence" value="ECO:0007669"/>
    <property type="project" value="InterPro"/>
</dbReference>
<evidence type="ECO:0000259" key="1">
    <source>
        <dbReference type="Pfam" id="PF01408"/>
    </source>
</evidence>
<dbReference type="SUPFAM" id="SSF51735">
    <property type="entry name" value="NAD(P)-binding Rossmann-fold domains"/>
    <property type="match status" value="1"/>
</dbReference>
<dbReference type="RefSeq" id="WP_119152714.1">
    <property type="nucleotide sequence ID" value="NZ_JBHSOV010000010.1"/>
</dbReference>
<dbReference type="EMBL" id="QXJM01000063">
    <property type="protein sequence ID" value="RIE00260.1"/>
    <property type="molecule type" value="Genomic_DNA"/>
</dbReference>
<dbReference type="InterPro" id="IPR000683">
    <property type="entry name" value="Gfo/Idh/MocA-like_OxRdtase_N"/>
</dbReference>
<dbReference type="OrthoDB" id="2923860at2"/>
<name>A0A398CBV6_9BACL</name>
<evidence type="ECO:0000313" key="3">
    <source>
        <dbReference type="Proteomes" id="UP000266340"/>
    </source>
</evidence>
<dbReference type="Proteomes" id="UP000266340">
    <property type="component" value="Unassembled WGS sequence"/>
</dbReference>
<dbReference type="AlphaFoldDB" id="A0A398CBV6"/>
<accession>A0A398CBV6</accession>
<sequence length="279" mass="31310">MKKIGFIDYFLDEWHADNYPTWIEQATGGEMKVAYAYGMKDAENGLDNASWCRSKGIELLDSIEAVVDKSDYLIVLSPDHPERHEELATLPLQSGKPTYVDKTFAPDRKTAQRLFQLAREHGTPVFSSSALRFASEYVGADREGIRAICSIGPGKYDNYSVHQIEPIVSMMGVEAERVMYVGTEKSPEWIIGFSGGRQATIHFFKNSPFFLALNEEADSSRFLKVESDFFAAFIKSMVQFFETGKPPVEPIETIAIVSIIEYGHLAAAAPYQWVELPRG</sequence>
<keyword evidence="3" id="KW-1185">Reference proteome</keyword>
<proteinExistence type="predicted"/>